<accession>A0A8H6S2E6</accession>
<evidence type="ECO:0000313" key="2">
    <source>
        <dbReference type="EMBL" id="KAF7290065.1"/>
    </source>
</evidence>
<organism evidence="2 3">
    <name type="scientific">Mycena chlorophos</name>
    <name type="common">Agaric fungus</name>
    <name type="synonym">Agaricus chlorophos</name>
    <dbReference type="NCBI Taxonomy" id="658473"/>
    <lineage>
        <taxon>Eukaryota</taxon>
        <taxon>Fungi</taxon>
        <taxon>Dikarya</taxon>
        <taxon>Basidiomycota</taxon>
        <taxon>Agaricomycotina</taxon>
        <taxon>Agaricomycetes</taxon>
        <taxon>Agaricomycetidae</taxon>
        <taxon>Agaricales</taxon>
        <taxon>Marasmiineae</taxon>
        <taxon>Mycenaceae</taxon>
        <taxon>Mycena</taxon>
    </lineage>
</organism>
<dbReference type="Proteomes" id="UP000613580">
    <property type="component" value="Unassembled WGS sequence"/>
</dbReference>
<protein>
    <recommendedName>
        <fullName evidence="4">RNI-like protein</fullName>
    </recommendedName>
</protein>
<dbReference type="OrthoDB" id="120976at2759"/>
<feature type="region of interest" description="Disordered" evidence="1">
    <location>
        <begin position="60"/>
        <end position="122"/>
    </location>
</feature>
<feature type="compositionally biased region" description="Low complexity" evidence="1">
    <location>
        <begin position="82"/>
        <end position="102"/>
    </location>
</feature>
<keyword evidence="3" id="KW-1185">Reference proteome</keyword>
<gene>
    <name evidence="2" type="ORF">HMN09_01311600</name>
</gene>
<dbReference type="SUPFAM" id="SSF52047">
    <property type="entry name" value="RNI-like"/>
    <property type="match status" value="1"/>
</dbReference>
<sequence>MPSTSLPVIDENNPLYCPSVPAAAYLSSLRRKALHVPAAAPQNDLPSFARVLVQADNYQPNLRTEDDDESTLVKKTASSSGNANPDAAADPKAKAAKAVPVPVLRPPLKRKRSDSTSLSALRGSPKYARSELSITQSSFEISVKRERIQYFSHKYTYSPFIAQPSKSAKKPASQVVELKARVRALEDEFYGPPIGTESPRGLKPFIARLDAFMPGIRLQERLLRLPDLSHQTIADYLGQQGLLGPQVLAILRTSEIWRLLLTESMNDAQGLNIGGRSILPNFSKPNSFLFLQELSFNGTPVQDIDLVHIHHLPRLVTLLLNGTGIGNEGVFHIVALRRSLLQLSIATNPLIDDDCVPALILLSKLSFMTILDTSIDMPGIRRLAKAVADAQRIIDIEITAPCEVYMSNLAQHYLLTITPPLIDRPSAVPALSAAALKRNLAAHAACNAAIVATGSKPEMAARLRTLLETREMDLLVRGMLVAGNPRPEDV</sequence>
<dbReference type="Gene3D" id="3.80.10.10">
    <property type="entry name" value="Ribonuclease Inhibitor"/>
    <property type="match status" value="1"/>
</dbReference>
<dbReference type="InterPro" id="IPR032675">
    <property type="entry name" value="LRR_dom_sf"/>
</dbReference>
<dbReference type="AlphaFoldDB" id="A0A8H6S2E6"/>
<reference evidence="2" key="1">
    <citation type="submission" date="2020-05" db="EMBL/GenBank/DDBJ databases">
        <title>Mycena genomes resolve the evolution of fungal bioluminescence.</title>
        <authorList>
            <person name="Tsai I.J."/>
        </authorList>
    </citation>
    <scope>NUCLEOTIDE SEQUENCE</scope>
    <source>
        <strain evidence="2">110903Hualien_Pintung</strain>
    </source>
</reference>
<name>A0A8H6S2E6_MYCCL</name>
<evidence type="ECO:0008006" key="4">
    <source>
        <dbReference type="Google" id="ProtNLM"/>
    </source>
</evidence>
<evidence type="ECO:0000313" key="3">
    <source>
        <dbReference type="Proteomes" id="UP000613580"/>
    </source>
</evidence>
<comment type="caution">
    <text evidence="2">The sequence shown here is derived from an EMBL/GenBank/DDBJ whole genome shotgun (WGS) entry which is preliminary data.</text>
</comment>
<proteinExistence type="predicted"/>
<dbReference type="EMBL" id="JACAZE010000027">
    <property type="protein sequence ID" value="KAF7290065.1"/>
    <property type="molecule type" value="Genomic_DNA"/>
</dbReference>
<evidence type="ECO:0000256" key="1">
    <source>
        <dbReference type="SAM" id="MobiDB-lite"/>
    </source>
</evidence>